<accession>A0A0V0QKZ2</accession>
<feature type="region of interest" description="Disordered" evidence="1">
    <location>
        <begin position="1"/>
        <end position="57"/>
    </location>
</feature>
<dbReference type="Proteomes" id="UP000054937">
    <property type="component" value="Unassembled WGS sequence"/>
</dbReference>
<proteinExistence type="predicted"/>
<keyword evidence="3" id="KW-1185">Reference proteome</keyword>
<dbReference type="AlphaFoldDB" id="A0A0V0QKZ2"/>
<evidence type="ECO:0000313" key="2">
    <source>
        <dbReference type="EMBL" id="KRX02909.1"/>
    </source>
</evidence>
<feature type="compositionally biased region" description="Basic and acidic residues" evidence="1">
    <location>
        <begin position="77"/>
        <end position="90"/>
    </location>
</feature>
<dbReference type="Pfam" id="PF08576">
    <property type="entry name" value="DUF1764"/>
    <property type="match status" value="1"/>
</dbReference>
<evidence type="ECO:0000256" key="1">
    <source>
        <dbReference type="SAM" id="MobiDB-lite"/>
    </source>
</evidence>
<sequence>MQKTTQQTQIKNTNQNQNLKQNNSKNTSQQQPSQQTNSKSQQKQQKQNQKVQQLQQGKKALDDLFAVAKVTQKIKKEKQQEKEKEEEKQIKIQQNQQKKKKIDKSLPIDKINASSSNRRKTEEGYNVYTEEELKLGQGGGTKDCPFDCWCCY</sequence>
<comment type="caution">
    <text evidence="2">The sequence shown here is derived from an EMBL/GenBank/DDBJ whole genome shotgun (WGS) entry which is preliminary data.</text>
</comment>
<dbReference type="OrthoDB" id="20835at2759"/>
<dbReference type="InterPro" id="IPR013885">
    <property type="entry name" value="DUF1764_euk"/>
</dbReference>
<dbReference type="PANTHER" id="PTHR34066:SF1">
    <property type="entry name" value="DUF1764 FAMILY PROTEIN"/>
    <property type="match status" value="1"/>
</dbReference>
<name>A0A0V0QKZ2_PSEPJ</name>
<dbReference type="PANTHER" id="PTHR34066">
    <property type="entry name" value="GROWTH FACTOR 2"/>
    <property type="match status" value="1"/>
</dbReference>
<dbReference type="EMBL" id="LDAU01000150">
    <property type="protein sequence ID" value="KRX02909.1"/>
    <property type="molecule type" value="Genomic_DNA"/>
</dbReference>
<dbReference type="InParanoid" id="A0A0V0QKZ2"/>
<feature type="region of interest" description="Disordered" evidence="1">
    <location>
        <begin position="73"/>
        <end position="125"/>
    </location>
</feature>
<reference evidence="2 3" key="1">
    <citation type="journal article" date="2015" name="Sci. Rep.">
        <title>Genome of the facultative scuticociliatosis pathogen Pseudocohnilembus persalinus provides insight into its virulence through horizontal gene transfer.</title>
        <authorList>
            <person name="Xiong J."/>
            <person name="Wang G."/>
            <person name="Cheng J."/>
            <person name="Tian M."/>
            <person name="Pan X."/>
            <person name="Warren A."/>
            <person name="Jiang C."/>
            <person name="Yuan D."/>
            <person name="Miao W."/>
        </authorList>
    </citation>
    <scope>NUCLEOTIDE SEQUENCE [LARGE SCALE GENOMIC DNA]</scope>
    <source>
        <strain evidence="2">36N120E</strain>
    </source>
</reference>
<gene>
    <name evidence="2" type="ORF">PPERSA_13163</name>
</gene>
<evidence type="ECO:0000313" key="3">
    <source>
        <dbReference type="Proteomes" id="UP000054937"/>
    </source>
</evidence>
<organism evidence="2 3">
    <name type="scientific">Pseudocohnilembus persalinus</name>
    <name type="common">Ciliate</name>
    <dbReference type="NCBI Taxonomy" id="266149"/>
    <lineage>
        <taxon>Eukaryota</taxon>
        <taxon>Sar</taxon>
        <taxon>Alveolata</taxon>
        <taxon>Ciliophora</taxon>
        <taxon>Intramacronucleata</taxon>
        <taxon>Oligohymenophorea</taxon>
        <taxon>Scuticociliatia</taxon>
        <taxon>Philasterida</taxon>
        <taxon>Pseudocohnilembidae</taxon>
        <taxon>Pseudocohnilembus</taxon>
    </lineage>
</organism>
<dbReference type="OMA" id="IASWDMP"/>
<protein>
    <submittedName>
        <fullName evidence="2">Uncharacterized protein</fullName>
    </submittedName>
</protein>